<feature type="non-terminal residue" evidence="1">
    <location>
        <position position="1"/>
    </location>
</feature>
<dbReference type="SUPFAM" id="SSF63748">
    <property type="entry name" value="Tudor/PWWP/MBT"/>
    <property type="match status" value="1"/>
</dbReference>
<protein>
    <submittedName>
        <fullName evidence="1">Uncharacterized protein</fullName>
    </submittedName>
</protein>
<evidence type="ECO:0000313" key="1">
    <source>
        <dbReference type="EMBL" id="CAJ0567698.1"/>
    </source>
</evidence>
<dbReference type="Pfam" id="PF02820">
    <property type="entry name" value="MBT"/>
    <property type="match status" value="1"/>
</dbReference>
<evidence type="ECO:0000313" key="2">
    <source>
        <dbReference type="Proteomes" id="UP001177023"/>
    </source>
</evidence>
<accession>A0AA36FUR8</accession>
<proteinExistence type="predicted"/>
<gene>
    <name evidence="1" type="ORF">MSPICULIGERA_LOCUS6240</name>
</gene>
<sequence length="363" mass="41030">MLSTSSLPTALYDHLAEIIRPYLGKIIFDFIWRKNVEEPPAKAVKAEEMSTDEAEGEEAIEVARAADGDEEFQRAVSPFVIVLNDSSDEMEEQPTFSGTLAVEIQGLFIKLQLVGSDQCVWMNMGSEDLQPLGYANKHEPFRYLPPKDVADAQDWNSPADMLPFLRDLEQKIVRDRVELLDTYGTDRLRVGTVKETRANRVLVELDMRYYLPNDDPNLTANDTQLPRTGTNWVEEDSPLLFHVGWANLSNYRLLVSNSLVRGRHYKHRARVVADAIQASQKNPDKPAVIKMMDGDARPGIVFSHCATEPKNRYPDADPSLFAKVPHDDQQIKTMFPIGSLVETNSIDDPEFFFPARVTGHRVV</sequence>
<dbReference type="EMBL" id="CATQJA010001534">
    <property type="protein sequence ID" value="CAJ0567698.1"/>
    <property type="molecule type" value="Genomic_DNA"/>
</dbReference>
<dbReference type="Proteomes" id="UP001177023">
    <property type="component" value="Unassembled WGS sequence"/>
</dbReference>
<dbReference type="GO" id="GO:0006355">
    <property type="term" value="P:regulation of DNA-templated transcription"/>
    <property type="evidence" value="ECO:0007669"/>
    <property type="project" value="InterPro"/>
</dbReference>
<reference evidence="1" key="1">
    <citation type="submission" date="2023-06" db="EMBL/GenBank/DDBJ databases">
        <authorList>
            <person name="Delattre M."/>
        </authorList>
    </citation>
    <scope>NUCLEOTIDE SEQUENCE</scope>
    <source>
        <strain evidence="1">AF72</strain>
    </source>
</reference>
<dbReference type="InterPro" id="IPR004092">
    <property type="entry name" value="Mbt"/>
</dbReference>
<dbReference type="AlphaFoldDB" id="A0AA36FUR8"/>
<name>A0AA36FUR8_9BILA</name>
<dbReference type="Gene3D" id="2.30.30.140">
    <property type="match status" value="1"/>
</dbReference>
<organism evidence="1 2">
    <name type="scientific">Mesorhabditis spiculigera</name>
    <dbReference type="NCBI Taxonomy" id="96644"/>
    <lineage>
        <taxon>Eukaryota</taxon>
        <taxon>Metazoa</taxon>
        <taxon>Ecdysozoa</taxon>
        <taxon>Nematoda</taxon>
        <taxon>Chromadorea</taxon>
        <taxon>Rhabditida</taxon>
        <taxon>Rhabditina</taxon>
        <taxon>Rhabditomorpha</taxon>
        <taxon>Rhabditoidea</taxon>
        <taxon>Rhabditidae</taxon>
        <taxon>Mesorhabditinae</taxon>
        <taxon>Mesorhabditis</taxon>
    </lineage>
</organism>
<keyword evidence="2" id="KW-1185">Reference proteome</keyword>
<comment type="caution">
    <text evidence="1">The sequence shown here is derived from an EMBL/GenBank/DDBJ whole genome shotgun (WGS) entry which is preliminary data.</text>
</comment>
<dbReference type="GO" id="GO:0005634">
    <property type="term" value="C:nucleus"/>
    <property type="evidence" value="ECO:0007669"/>
    <property type="project" value="InterPro"/>
</dbReference>